<dbReference type="Proteomes" id="UP000540685">
    <property type="component" value="Unassembled WGS sequence"/>
</dbReference>
<keyword evidence="1" id="KW-0805">Transcription regulation</keyword>
<keyword evidence="3" id="KW-0804">Transcription</keyword>
<evidence type="ECO:0000259" key="6">
    <source>
        <dbReference type="PROSITE" id="PS50043"/>
    </source>
</evidence>
<dbReference type="Gene3D" id="1.10.10.10">
    <property type="entry name" value="Winged helix-like DNA-binding domain superfamily/Winged helix DNA-binding domain"/>
    <property type="match status" value="1"/>
</dbReference>
<reference evidence="8 9" key="1">
    <citation type="submission" date="2020-08" db="EMBL/GenBank/DDBJ databases">
        <title>Sequencing the genomes of 1000 actinobacteria strains.</title>
        <authorList>
            <person name="Klenk H.-P."/>
        </authorList>
    </citation>
    <scope>NUCLEOTIDE SEQUENCE [LARGE SCALE GENOMIC DNA]</scope>
    <source>
        <strain evidence="8 9">DSM 46887</strain>
    </source>
</reference>
<evidence type="ECO:0000256" key="2">
    <source>
        <dbReference type="ARBA" id="ARBA00023125"/>
    </source>
</evidence>
<dbReference type="PRINTS" id="PR00038">
    <property type="entry name" value="HTHLUXR"/>
</dbReference>
<dbReference type="InterPro" id="IPR036388">
    <property type="entry name" value="WH-like_DNA-bd_sf"/>
</dbReference>
<organism evidence="8 9">
    <name type="scientific">Streptosporangium becharense</name>
    <dbReference type="NCBI Taxonomy" id="1816182"/>
    <lineage>
        <taxon>Bacteria</taxon>
        <taxon>Bacillati</taxon>
        <taxon>Actinomycetota</taxon>
        <taxon>Actinomycetes</taxon>
        <taxon>Streptosporangiales</taxon>
        <taxon>Streptosporangiaceae</taxon>
        <taxon>Streptosporangium</taxon>
    </lineage>
</organism>
<gene>
    <name evidence="8" type="ORF">F4562_000209</name>
</gene>
<dbReference type="GO" id="GO:0006355">
    <property type="term" value="P:regulation of DNA-templated transcription"/>
    <property type="evidence" value="ECO:0007669"/>
    <property type="project" value="InterPro"/>
</dbReference>
<keyword evidence="4" id="KW-0597">Phosphoprotein</keyword>
<feature type="domain" description="HTH luxR-type" evidence="6">
    <location>
        <begin position="129"/>
        <end position="194"/>
    </location>
</feature>
<evidence type="ECO:0000256" key="4">
    <source>
        <dbReference type="PROSITE-ProRule" id="PRU00169"/>
    </source>
</evidence>
<dbReference type="PROSITE" id="PS50043">
    <property type="entry name" value="HTH_LUXR_2"/>
    <property type="match status" value="1"/>
</dbReference>
<dbReference type="SUPFAM" id="SSF52172">
    <property type="entry name" value="CheY-like"/>
    <property type="match status" value="1"/>
</dbReference>
<comment type="caution">
    <text evidence="8">The sequence shown here is derived from an EMBL/GenBank/DDBJ whole genome shotgun (WGS) entry which is preliminary data.</text>
</comment>
<evidence type="ECO:0000259" key="7">
    <source>
        <dbReference type="PROSITE" id="PS50110"/>
    </source>
</evidence>
<feature type="domain" description="Response regulatory" evidence="7">
    <location>
        <begin position="3"/>
        <end position="110"/>
    </location>
</feature>
<protein>
    <submittedName>
        <fullName evidence="8">DNA-binding NarL/FixJ family response regulator</fullName>
    </submittedName>
</protein>
<dbReference type="PANTHER" id="PTHR44688:SF16">
    <property type="entry name" value="DNA-BINDING TRANSCRIPTIONAL ACTIVATOR DEVR_DOSR"/>
    <property type="match status" value="1"/>
</dbReference>
<dbReference type="GO" id="GO:0000160">
    <property type="term" value="P:phosphorelay signal transduction system"/>
    <property type="evidence" value="ECO:0007669"/>
    <property type="project" value="InterPro"/>
</dbReference>
<dbReference type="Pfam" id="PF00196">
    <property type="entry name" value="GerE"/>
    <property type="match status" value="1"/>
</dbReference>
<dbReference type="InterPro" id="IPR016032">
    <property type="entry name" value="Sig_transdc_resp-reg_C-effctor"/>
</dbReference>
<feature type="modified residue" description="4-aspartylphosphate" evidence="4">
    <location>
        <position position="49"/>
    </location>
</feature>
<dbReference type="InterPro" id="IPR000792">
    <property type="entry name" value="Tscrpt_reg_LuxR_C"/>
</dbReference>
<dbReference type="Gene3D" id="3.40.50.2300">
    <property type="match status" value="1"/>
</dbReference>
<evidence type="ECO:0000256" key="3">
    <source>
        <dbReference type="ARBA" id="ARBA00023163"/>
    </source>
</evidence>
<feature type="region of interest" description="Disordered" evidence="5">
    <location>
        <begin position="116"/>
        <end position="139"/>
    </location>
</feature>
<dbReference type="CDD" id="cd06170">
    <property type="entry name" value="LuxR_C_like"/>
    <property type="match status" value="1"/>
</dbReference>
<evidence type="ECO:0000313" key="9">
    <source>
        <dbReference type="Proteomes" id="UP000540685"/>
    </source>
</evidence>
<dbReference type="RefSeq" id="WP_184546175.1">
    <property type="nucleotide sequence ID" value="NZ_JACHMP010000001.1"/>
</dbReference>
<dbReference type="InterPro" id="IPR001789">
    <property type="entry name" value="Sig_transdc_resp-reg_receiver"/>
</dbReference>
<dbReference type="InterPro" id="IPR011006">
    <property type="entry name" value="CheY-like_superfamily"/>
</dbReference>
<proteinExistence type="predicted"/>
<evidence type="ECO:0000313" key="8">
    <source>
        <dbReference type="EMBL" id="MBB5817147.1"/>
    </source>
</evidence>
<dbReference type="PROSITE" id="PS50110">
    <property type="entry name" value="RESPONSE_REGULATORY"/>
    <property type="match status" value="1"/>
</dbReference>
<name>A0A7W9IAH1_9ACTN</name>
<sequence length="196" mass="21125">MIRVAAVIDSPIFLVGLVQTLKNAGMTVTLAFRVADEQLTWTADVALIDINALSPDDGLSYIRKLSGRAGVLVLHDDHVDLDPYMRAGARGAISKRESAENLVSAVWAVAAGNREFPRGKDRQSPSDRPKTAGVPLSGREEQVLHQISRGLTHGQIATKLGISPHTVDTYVKRIRTKLGVGNKAELTRAALLTRAS</sequence>
<keyword evidence="9" id="KW-1185">Reference proteome</keyword>
<feature type="compositionally biased region" description="Basic and acidic residues" evidence="5">
    <location>
        <begin position="116"/>
        <end position="130"/>
    </location>
</feature>
<dbReference type="SUPFAM" id="SSF46894">
    <property type="entry name" value="C-terminal effector domain of the bipartite response regulators"/>
    <property type="match status" value="1"/>
</dbReference>
<evidence type="ECO:0000256" key="1">
    <source>
        <dbReference type="ARBA" id="ARBA00023015"/>
    </source>
</evidence>
<dbReference type="PANTHER" id="PTHR44688">
    <property type="entry name" value="DNA-BINDING TRANSCRIPTIONAL ACTIVATOR DEVR_DOSR"/>
    <property type="match status" value="1"/>
</dbReference>
<keyword evidence="2 8" id="KW-0238">DNA-binding</keyword>
<evidence type="ECO:0000256" key="5">
    <source>
        <dbReference type="SAM" id="MobiDB-lite"/>
    </source>
</evidence>
<dbReference type="SMART" id="SM00421">
    <property type="entry name" value="HTH_LUXR"/>
    <property type="match status" value="1"/>
</dbReference>
<accession>A0A7W9IAH1</accession>
<dbReference type="AlphaFoldDB" id="A0A7W9IAH1"/>
<dbReference type="GO" id="GO:0003677">
    <property type="term" value="F:DNA binding"/>
    <property type="evidence" value="ECO:0007669"/>
    <property type="project" value="UniProtKB-KW"/>
</dbReference>
<dbReference type="EMBL" id="JACHMP010000001">
    <property type="protein sequence ID" value="MBB5817147.1"/>
    <property type="molecule type" value="Genomic_DNA"/>
</dbReference>